<dbReference type="KEGG" id="pbro:HOP40_12680"/>
<dbReference type="RefSeq" id="WP_172157986.1">
    <property type="nucleotide sequence ID" value="NZ_CP053564.1"/>
</dbReference>
<dbReference type="SUPFAM" id="SSF69118">
    <property type="entry name" value="AhpD-like"/>
    <property type="match status" value="1"/>
</dbReference>
<dbReference type="EMBL" id="CP053564">
    <property type="protein sequence ID" value="QJY46564.1"/>
    <property type="molecule type" value="Genomic_DNA"/>
</dbReference>
<dbReference type="PANTHER" id="PTHR34846:SF11">
    <property type="entry name" value="4-CARBOXYMUCONOLACTONE DECARBOXYLASE FAMILY PROTEIN (AFU_ORTHOLOGUE AFUA_6G11590)"/>
    <property type="match status" value="1"/>
</dbReference>
<evidence type="ECO:0000313" key="3">
    <source>
        <dbReference type="Proteomes" id="UP000505377"/>
    </source>
</evidence>
<accession>A0A6M6JF45</accession>
<protein>
    <submittedName>
        <fullName evidence="2">Carboxymuconolactone decarboxylase family protein</fullName>
    </submittedName>
</protein>
<dbReference type="PANTHER" id="PTHR34846">
    <property type="entry name" value="4-CARBOXYMUCONOLACTONE DECARBOXYLASE FAMILY PROTEIN (AFU_ORTHOLOGUE AFUA_6G11590)"/>
    <property type="match status" value="1"/>
</dbReference>
<gene>
    <name evidence="2" type="ORF">HOP40_12680</name>
</gene>
<dbReference type="Gene3D" id="1.20.1290.10">
    <property type="entry name" value="AhpD-like"/>
    <property type="match status" value="1"/>
</dbReference>
<proteinExistence type="predicted"/>
<organism evidence="2 3">
    <name type="scientific">Pseudonocardia broussonetiae</name>
    <dbReference type="NCBI Taxonomy" id="2736640"/>
    <lineage>
        <taxon>Bacteria</taxon>
        <taxon>Bacillati</taxon>
        <taxon>Actinomycetota</taxon>
        <taxon>Actinomycetes</taxon>
        <taxon>Pseudonocardiales</taxon>
        <taxon>Pseudonocardiaceae</taxon>
        <taxon>Pseudonocardia</taxon>
    </lineage>
</organism>
<evidence type="ECO:0000256" key="1">
    <source>
        <dbReference type="SAM" id="MobiDB-lite"/>
    </source>
</evidence>
<sequence length="185" mass="19565">MASSPSPEPARRLPALRPGDLDDAQRALRERLLTPAGRVEVAADGTLHGPFDAMLRAPRSGAALQALGAALRYDGVLPDRVRERAVLAVAAHHRSAYEWYAHAPVAAALEVLDPHAEQVAVDAVTELLRDGDLTDGTWARAVEALGEAGAVELTTLVGYYSLLALQMRVLRVPLPDGAPPATFGA</sequence>
<dbReference type="AlphaFoldDB" id="A0A6M6JF45"/>
<dbReference type="Proteomes" id="UP000505377">
    <property type="component" value="Chromosome"/>
</dbReference>
<keyword evidence="3" id="KW-1185">Reference proteome</keyword>
<feature type="region of interest" description="Disordered" evidence="1">
    <location>
        <begin position="1"/>
        <end position="20"/>
    </location>
</feature>
<reference evidence="2 3" key="1">
    <citation type="submission" date="2020-05" db="EMBL/GenBank/DDBJ databases">
        <authorList>
            <person name="Mo P."/>
        </authorList>
    </citation>
    <scope>NUCLEOTIDE SEQUENCE [LARGE SCALE GENOMIC DNA]</scope>
    <source>
        <strain evidence="2 3">Gen01</strain>
    </source>
</reference>
<dbReference type="InterPro" id="IPR029032">
    <property type="entry name" value="AhpD-like"/>
</dbReference>
<name>A0A6M6JF45_9PSEU</name>
<evidence type="ECO:0000313" key="2">
    <source>
        <dbReference type="EMBL" id="QJY46564.1"/>
    </source>
</evidence>